<proteinExistence type="predicted"/>
<reference evidence="1" key="2">
    <citation type="submission" date="2015-06" db="UniProtKB">
        <authorList>
            <consortium name="EnsemblMetazoa"/>
        </authorList>
    </citation>
    <scope>IDENTIFICATION</scope>
</reference>
<reference evidence="2" key="1">
    <citation type="submission" date="2013-02" db="EMBL/GenBank/DDBJ databases">
        <authorList>
            <person name="Hughes D."/>
        </authorList>
    </citation>
    <scope>NUCLEOTIDE SEQUENCE</scope>
    <source>
        <strain>Durham</strain>
        <strain evidence="2">NC isolate 2 -- Noor lab</strain>
    </source>
</reference>
<dbReference type="EMBL" id="CAQQ02195654">
    <property type="status" value="NOT_ANNOTATED_CDS"/>
    <property type="molecule type" value="Genomic_DNA"/>
</dbReference>
<protein>
    <submittedName>
        <fullName evidence="1">Uncharacterized protein</fullName>
    </submittedName>
</protein>
<organism evidence="1 2">
    <name type="scientific">Megaselia scalaris</name>
    <name type="common">Humpbacked fly</name>
    <name type="synonym">Phora scalaris</name>
    <dbReference type="NCBI Taxonomy" id="36166"/>
    <lineage>
        <taxon>Eukaryota</taxon>
        <taxon>Metazoa</taxon>
        <taxon>Ecdysozoa</taxon>
        <taxon>Arthropoda</taxon>
        <taxon>Hexapoda</taxon>
        <taxon>Insecta</taxon>
        <taxon>Pterygota</taxon>
        <taxon>Neoptera</taxon>
        <taxon>Endopterygota</taxon>
        <taxon>Diptera</taxon>
        <taxon>Brachycera</taxon>
        <taxon>Muscomorpha</taxon>
        <taxon>Platypezoidea</taxon>
        <taxon>Phoridae</taxon>
        <taxon>Megaseliini</taxon>
        <taxon>Megaselia</taxon>
    </lineage>
</organism>
<evidence type="ECO:0000313" key="1">
    <source>
        <dbReference type="EnsemblMetazoa" id="MESCA010887-PA"/>
    </source>
</evidence>
<dbReference type="AlphaFoldDB" id="T1H3Q3"/>
<dbReference type="HOGENOM" id="CLU_2239692_0_0_1"/>
<dbReference type="Proteomes" id="UP000015102">
    <property type="component" value="Unassembled WGS sequence"/>
</dbReference>
<dbReference type="EnsemblMetazoa" id="MESCA010887-RA">
    <property type="protein sequence ID" value="MESCA010887-PA"/>
    <property type="gene ID" value="MESCA010887"/>
</dbReference>
<accession>T1H3Q3</accession>
<sequence length="105" mass="12184">MDLGQADQNCILCKLHPKCVRKVTTKTFVIDVNIFRDQSYSVELTVEELGHHGNRICKIVQQETFRDEISTLRRGNNLRKSSHLRAFPLNWKILPGNHVITNQQE</sequence>
<name>T1H3Q3_MEGSC</name>
<evidence type="ECO:0000313" key="2">
    <source>
        <dbReference type="Proteomes" id="UP000015102"/>
    </source>
</evidence>
<keyword evidence="2" id="KW-1185">Reference proteome</keyword>